<keyword evidence="3" id="KW-1003">Cell membrane</keyword>
<gene>
    <name evidence="9" type="primary">ycjP_50</name>
    <name evidence="9" type="ORF">ERS852407_02838</name>
</gene>
<evidence type="ECO:0000256" key="6">
    <source>
        <dbReference type="ARBA" id="ARBA00023136"/>
    </source>
</evidence>
<dbReference type="Gene3D" id="1.10.3720.10">
    <property type="entry name" value="MetI-like"/>
    <property type="match status" value="1"/>
</dbReference>
<evidence type="ECO:0000259" key="8">
    <source>
        <dbReference type="PROSITE" id="PS50928"/>
    </source>
</evidence>
<comment type="subcellular location">
    <subcellularLocation>
        <location evidence="1 7">Cell membrane</location>
        <topology evidence="1 7">Multi-pass membrane protein</topology>
    </subcellularLocation>
</comment>
<evidence type="ECO:0000313" key="10">
    <source>
        <dbReference type="Proteomes" id="UP000095651"/>
    </source>
</evidence>
<feature type="transmembrane region" description="Helical" evidence="7">
    <location>
        <begin position="83"/>
        <end position="105"/>
    </location>
</feature>
<dbReference type="PANTHER" id="PTHR43744:SF12">
    <property type="entry name" value="ABC TRANSPORTER PERMEASE PROTEIN MG189-RELATED"/>
    <property type="match status" value="1"/>
</dbReference>
<keyword evidence="2 7" id="KW-0813">Transport</keyword>
<name>A0A174F5P9_9FIRM</name>
<keyword evidence="4 7" id="KW-0812">Transmembrane</keyword>
<evidence type="ECO:0000256" key="7">
    <source>
        <dbReference type="RuleBase" id="RU363032"/>
    </source>
</evidence>
<dbReference type="SUPFAM" id="SSF161098">
    <property type="entry name" value="MetI-like"/>
    <property type="match status" value="1"/>
</dbReference>
<dbReference type="Pfam" id="PF00528">
    <property type="entry name" value="BPD_transp_1"/>
    <property type="match status" value="1"/>
</dbReference>
<evidence type="ECO:0000256" key="4">
    <source>
        <dbReference type="ARBA" id="ARBA00022692"/>
    </source>
</evidence>
<dbReference type="RefSeq" id="WP_070102432.1">
    <property type="nucleotide sequence ID" value="NZ_CABIXC010000006.1"/>
</dbReference>
<dbReference type="AlphaFoldDB" id="A0A174F5P9"/>
<dbReference type="InterPro" id="IPR035906">
    <property type="entry name" value="MetI-like_sf"/>
</dbReference>
<feature type="transmembrane region" description="Helical" evidence="7">
    <location>
        <begin position="249"/>
        <end position="270"/>
    </location>
</feature>
<feature type="transmembrane region" description="Helical" evidence="7">
    <location>
        <begin position="150"/>
        <end position="170"/>
    </location>
</feature>
<dbReference type="InterPro" id="IPR000515">
    <property type="entry name" value="MetI-like"/>
</dbReference>
<dbReference type="GO" id="GO:0055085">
    <property type="term" value="P:transmembrane transport"/>
    <property type="evidence" value="ECO:0007669"/>
    <property type="project" value="InterPro"/>
</dbReference>
<keyword evidence="6 7" id="KW-0472">Membrane</keyword>
<dbReference type="Proteomes" id="UP000095651">
    <property type="component" value="Unassembled WGS sequence"/>
</dbReference>
<evidence type="ECO:0000256" key="1">
    <source>
        <dbReference type="ARBA" id="ARBA00004651"/>
    </source>
</evidence>
<evidence type="ECO:0000256" key="5">
    <source>
        <dbReference type="ARBA" id="ARBA00022989"/>
    </source>
</evidence>
<feature type="transmembrane region" description="Helical" evidence="7">
    <location>
        <begin position="117"/>
        <end position="138"/>
    </location>
</feature>
<dbReference type="PANTHER" id="PTHR43744">
    <property type="entry name" value="ABC TRANSPORTER PERMEASE PROTEIN MG189-RELATED-RELATED"/>
    <property type="match status" value="1"/>
</dbReference>
<evidence type="ECO:0000313" key="9">
    <source>
        <dbReference type="EMBL" id="CUO44238.1"/>
    </source>
</evidence>
<protein>
    <submittedName>
        <fullName evidence="9">ABC transporter permease</fullName>
    </submittedName>
</protein>
<organism evidence="9 10">
    <name type="scientific">Hungatella hathewayi</name>
    <dbReference type="NCBI Taxonomy" id="154046"/>
    <lineage>
        <taxon>Bacteria</taxon>
        <taxon>Bacillati</taxon>
        <taxon>Bacillota</taxon>
        <taxon>Clostridia</taxon>
        <taxon>Lachnospirales</taxon>
        <taxon>Lachnospiraceae</taxon>
        <taxon>Hungatella</taxon>
    </lineage>
</organism>
<dbReference type="EMBL" id="CYZE01000006">
    <property type="protein sequence ID" value="CUO44238.1"/>
    <property type="molecule type" value="Genomic_DNA"/>
</dbReference>
<accession>A0A174F5P9</accession>
<evidence type="ECO:0000256" key="3">
    <source>
        <dbReference type="ARBA" id="ARBA00022475"/>
    </source>
</evidence>
<evidence type="ECO:0000256" key="2">
    <source>
        <dbReference type="ARBA" id="ARBA00022448"/>
    </source>
</evidence>
<feature type="transmembrane region" description="Helical" evidence="7">
    <location>
        <begin position="12"/>
        <end position="40"/>
    </location>
</feature>
<dbReference type="GO" id="GO:0005886">
    <property type="term" value="C:plasma membrane"/>
    <property type="evidence" value="ECO:0007669"/>
    <property type="project" value="UniProtKB-SubCell"/>
</dbReference>
<feature type="transmembrane region" description="Helical" evidence="7">
    <location>
        <begin position="191"/>
        <end position="216"/>
    </location>
</feature>
<sequence>MERTERVSKKKIHGLFNFFLNAVPALYAFTCIFPVVWLFYTTFKTQQEFSIDVLALPESWTNLSNYSYVLTQMPVLRAMFNTLRITAIVIFCVLMFSFINGYFLARFKFKGSRGLSILYMSNLLVPIHAILVPVYIIFVKLGLSNHWYSTILPCICMELTTSIFLVRSYVDTIPRELEEAASIDGSSFTRTLLLIILPLIKPVVVTCGIISFFHVWNEFPFSLILFSNEKDYTLPLMLMRFKGEYFTDYPRVMTSLFVSIIPALVIYSLFSKQIIKGMMAGAIKG</sequence>
<dbReference type="CDD" id="cd06261">
    <property type="entry name" value="TM_PBP2"/>
    <property type="match status" value="1"/>
</dbReference>
<feature type="domain" description="ABC transmembrane type-1" evidence="8">
    <location>
        <begin position="79"/>
        <end position="270"/>
    </location>
</feature>
<dbReference type="PROSITE" id="PS50928">
    <property type="entry name" value="ABC_TM1"/>
    <property type="match status" value="1"/>
</dbReference>
<comment type="similarity">
    <text evidence="7">Belongs to the binding-protein-dependent transport system permease family.</text>
</comment>
<proteinExistence type="inferred from homology"/>
<reference evidence="9 10" key="1">
    <citation type="submission" date="2015-09" db="EMBL/GenBank/DDBJ databases">
        <authorList>
            <consortium name="Pathogen Informatics"/>
        </authorList>
    </citation>
    <scope>NUCLEOTIDE SEQUENCE [LARGE SCALE GENOMIC DNA]</scope>
    <source>
        <strain evidence="9 10">2789STDY5608850</strain>
    </source>
</reference>
<keyword evidence="5 7" id="KW-1133">Transmembrane helix</keyword>